<proteinExistence type="inferred from homology"/>
<name>A0A7K1TBD8_9BACT</name>
<dbReference type="PANTHER" id="PTHR43806:SF67">
    <property type="entry name" value="EGF-LIKE DOMAIN-CONTAINING PROTEIN"/>
    <property type="match status" value="1"/>
</dbReference>
<feature type="active site" description="Charge relay system" evidence="5">
    <location>
        <position position="233"/>
    </location>
</feature>
<keyword evidence="4 5" id="KW-0720">Serine protease</keyword>
<dbReference type="SUPFAM" id="SSF52743">
    <property type="entry name" value="Subtilisin-like"/>
    <property type="match status" value="1"/>
</dbReference>
<evidence type="ECO:0000256" key="3">
    <source>
        <dbReference type="ARBA" id="ARBA00022801"/>
    </source>
</evidence>
<keyword evidence="6" id="KW-0732">Signal</keyword>
<comment type="similarity">
    <text evidence="1 5">Belongs to the peptidase S8 family.</text>
</comment>
<dbReference type="GO" id="GO:0006508">
    <property type="term" value="P:proteolysis"/>
    <property type="evidence" value="ECO:0007669"/>
    <property type="project" value="UniProtKB-KW"/>
</dbReference>
<evidence type="ECO:0000256" key="5">
    <source>
        <dbReference type="PROSITE-ProRule" id="PRU01240"/>
    </source>
</evidence>
<organism evidence="8 9">
    <name type="scientific">Hymenobacter ginkgonis</name>
    <dbReference type="NCBI Taxonomy" id="2682976"/>
    <lineage>
        <taxon>Bacteria</taxon>
        <taxon>Pseudomonadati</taxon>
        <taxon>Bacteroidota</taxon>
        <taxon>Cytophagia</taxon>
        <taxon>Cytophagales</taxon>
        <taxon>Hymenobacteraceae</taxon>
        <taxon>Hymenobacter</taxon>
    </lineage>
</organism>
<dbReference type="EMBL" id="WQKZ01000001">
    <property type="protein sequence ID" value="MVN75714.1"/>
    <property type="molecule type" value="Genomic_DNA"/>
</dbReference>
<reference evidence="8 9" key="1">
    <citation type="submission" date="2019-12" db="EMBL/GenBank/DDBJ databases">
        <title>Hymenobacter sp. HMF4947 Genome sequencing and assembly.</title>
        <authorList>
            <person name="Kang H."/>
            <person name="Cha I."/>
            <person name="Kim H."/>
            <person name="Joh K."/>
        </authorList>
    </citation>
    <scope>NUCLEOTIDE SEQUENCE [LARGE SCALE GENOMIC DNA]</scope>
    <source>
        <strain evidence="8 9">HMF4947</strain>
    </source>
</reference>
<dbReference type="InterPro" id="IPR000209">
    <property type="entry name" value="Peptidase_S8/S53_dom"/>
</dbReference>
<dbReference type="Proteomes" id="UP000441336">
    <property type="component" value="Unassembled WGS sequence"/>
</dbReference>
<keyword evidence="2 5" id="KW-0645">Protease</keyword>
<dbReference type="Pfam" id="PF00082">
    <property type="entry name" value="Peptidase_S8"/>
    <property type="match status" value="1"/>
</dbReference>
<evidence type="ECO:0000313" key="8">
    <source>
        <dbReference type="EMBL" id="MVN75714.1"/>
    </source>
</evidence>
<feature type="domain" description="Peptidase S8/S53" evidence="7">
    <location>
        <begin position="184"/>
        <end position="457"/>
    </location>
</feature>
<sequence length="569" mass="59215">MKHPLKKILWPALALLGLALGPTPAAHAQATAAATRRYFVYFKDKAGTPYALSQPQAFLSARALARRSRQGIAVRARDLPVNPAYLAQVRAVSGRPQVVYTSRWLNGAVLACDSATLVQVQQLPAVASAQLLSLRPPLTPGAAPAVVPTPTPPAPTTPRATYGKAYAQNQLIGAVAMHDAGYRGEGMQIAIFDAGFPGADRITALQAVQTQNRVASTRNFVDGGRSVYLRNSHGTNCLSTIGAELPGYFVGTAPHATFHLCITEDVNSESPMEEANWLAAAEYADSVGVDVISSSLGYNTFDYAPLSHTYADLTGRTTIASRAALGAARAGIVVVNSAGNDGGNAWHYIGVPADADSIISVGAVDSLRNHAGFSSYGPTADGRLKPTLSTMGVASAVLNAAGTAVRGNGTSYACPELAGLVAGFWQANPTLTAQQVIAALEKGASQAQSPDNTLGFGIPNFATAYNLLHPATPLATTGVAGESPLAVFPNPSHLDELMLAVPPSLRGQVLRVRLLDVRGAVLSEQQLPASPAATVALRLPARRLAPGAYQCVVQPVAGGKAQTVRFVRQ</sequence>
<dbReference type="GO" id="GO:0004252">
    <property type="term" value="F:serine-type endopeptidase activity"/>
    <property type="evidence" value="ECO:0007669"/>
    <property type="project" value="UniProtKB-UniRule"/>
</dbReference>
<protein>
    <submittedName>
        <fullName evidence="8">S8 family serine peptidase</fullName>
    </submittedName>
</protein>
<dbReference type="PRINTS" id="PR00723">
    <property type="entry name" value="SUBTILISIN"/>
</dbReference>
<dbReference type="AlphaFoldDB" id="A0A7K1TBD8"/>
<evidence type="ECO:0000256" key="2">
    <source>
        <dbReference type="ARBA" id="ARBA00022670"/>
    </source>
</evidence>
<dbReference type="PANTHER" id="PTHR43806">
    <property type="entry name" value="PEPTIDASE S8"/>
    <property type="match status" value="1"/>
</dbReference>
<comment type="caution">
    <text evidence="8">The sequence shown here is derived from an EMBL/GenBank/DDBJ whole genome shotgun (WGS) entry which is preliminary data.</text>
</comment>
<feature type="active site" description="Charge relay system" evidence="5">
    <location>
        <position position="411"/>
    </location>
</feature>
<dbReference type="PROSITE" id="PS51892">
    <property type="entry name" value="SUBTILASE"/>
    <property type="match status" value="1"/>
</dbReference>
<evidence type="ECO:0000256" key="1">
    <source>
        <dbReference type="ARBA" id="ARBA00011073"/>
    </source>
</evidence>
<gene>
    <name evidence="8" type="ORF">GO988_05185</name>
</gene>
<feature type="chain" id="PRO_5029911970" evidence="6">
    <location>
        <begin position="29"/>
        <end position="569"/>
    </location>
</feature>
<feature type="active site" description="Charge relay system" evidence="5">
    <location>
        <position position="193"/>
    </location>
</feature>
<keyword evidence="3 5" id="KW-0378">Hydrolase</keyword>
<dbReference type="RefSeq" id="WP_157562433.1">
    <property type="nucleotide sequence ID" value="NZ_WQKZ01000001.1"/>
</dbReference>
<dbReference type="InterPro" id="IPR015500">
    <property type="entry name" value="Peptidase_S8_subtilisin-rel"/>
</dbReference>
<accession>A0A7K1TBD8</accession>
<evidence type="ECO:0000259" key="7">
    <source>
        <dbReference type="Pfam" id="PF00082"/>
    </source>
</evidence>
<evidence type="ECO:0000256" key="4">
    <source>
        <dbReference type="ARBA" id="ARBA00022825"/>
    </source>
</evidence>
<keyword evidence="9" id="KW-1185">Reference proteome</keyword>
<feature type="signal peptide" evidence="6">
    <location>
        <begin position="1"/>
        <end position="28"/>
    </location>
</feature>
<dbReference type="InterPro" id="IPR050131">
    <property type="entry name" value="Peptidase_S8_subtilisin-like"/>
</dbReference>
<dbReference type="InterPro" id="IPR036852">
    <property type="entry name" value="Peptidase_S8/S53_dom_sf"/>
</dbReference>
<evidence type="ECO:0000256" key="6">
    <source>
        <dbReference type="SAM" id="SignalP"/>
    </source>
</evidence>
<dbReference type="Gene3D" id="3.40.50.200">
    <property type="entry name" value="Peptidase S8/S53 domain"/>
    <property type="match status" value="1"/>
</dbReference>
<evidence type="ECO:0000313" key="9">
    <source>
        <dbReference type="Proteomes" id="UP000441336"/>
    </source>
</evidence>